<dbReference type="Proteomes" id="UP000010556">
    <property type="component" value="Unassembled WGS sequence"/>
</dbReference>
<keyword evidence="11" id="KW-0472">Membrane</keyword>
<evidence type="ECO:0000256" key="7">
    <source>
        <dbReference type="ARBA" id="ARBA00022737"/>
    </source>
</evidence>
<evidence type="ECO:0000256" key="1">
    <source>
        <dbReference type="ARBA" id="ARBA00004479"/>
    </source>
</evidence>
<evidence type="ECO:0000256" key="12">
    <source>
        <dbReference type="ARBA" id="ARBA00023170"/>
    </source>
</evidence>
<evidence type="ECO:0000256" key="13">
    <source>
        <dbReference type="ARBA" id="ARBA00023180"/>
    </source>
</evidence>
<keyword evidence="7" id="KW-0677">Repeat</keyword>
<name>L5M4P0_MYODS</name>
<dbReference type="GO" id="GO:0038023">
    <property type="term" value="F:signaling receptor activity"/>
    <property type="evidence" value="ECO:0007669"/>
    <property type="project" value="TreeGrafter"/>
</dbReference>
<feature type="domain" description="TIR" evidence="15">
    <location>
        <begin position="745"/>
        <end position="886"/>
    </location>
</feature>
<keyword evidence="3" id="KW-0399">Innate immunity</keyword>
<evidence type="ECO:0000256" key="2">
    <source>
        <dbReference type="ARBA" id="ARBA00009634"/>
    </source>
</evidence>
<evidence type="ECO:0000256" key="11">
    <source>
        <dbReference type="ARBA" id="ARBA00023136"/>
    </source>
</evidence>
<dbReference type="SUPFAM" id="SSF52058">
    <property type="entry name" value="L domain-like"/>
    <property type="match status" value="1"/>
</dbReference>
<comment type="similarity">
    <text evidence="2">Belongs to the Toll-like receptor family.</text>
</comment>
<dbReference type="eggNOG" id="KOG4641">
    <property type="taxonomic scope" value="Eukaryota"/>
</dbReference>
<dbReference type="GO" id="GO:0071723">
    <property type="term" value="F:lipopeptide binding"/>
    <property type="evidence" value="ECO:0007669"/>
    <property type="project" value="TreeGrafter"/>
</dbReference>
<dbReference type="SUPFAM" id="SSF52200">
    <property type="entry name" value="Toll/Interleukin receptor TIR domain"/>
    <property type="match status" value="1"/>
</dbReference>
<dbReference type="PROSITE" id="PS50104">
    <property type="entry name" value="TIR"/>
    <property type="match status" value="1"/>
</dbReference>
<protein>
    <submittedName>
        <fullName evidence="16">Toll-like receptor 6</fullName>
    </submittedName>
</protein>
<evidence type="ECO:0000256" key="14">
    <source>
        <dbReference type="ARBA" id="ARBA00023198"/>
    </source>
</evidence>
<keyword evidence="8" id="KW-0391">Immunity</keyword>
<dbReference type="FunFam" id="3.80.10.10:FF:000046">
    <property type="entry name" value="Toll-like receptor 2"/>
    <property type="match status" value="1"/>
</dbReference>
<dbReference type="Gene3D" id="3.80.10.10">
    <property type="entry name" value="Ribonuclease Inhibitor"/>
    <property type="match status" value="1"/>
</dbReference>
<dbReference type="FunFam" id="3.40.50.10140:FF:000001">
    <property type="entry name" value="Toll-like receptor 2"/>
    <property type="match status" value="1"/>
</dbReference>
<keyword evidence="10" id="KW-0520">NAD</keyword>
<dbReference type="GO" id="GO:0005886">
    <property type="term" value="C:plasma membrane"/>
    <property type="evidence" value="ECO:0007669"/>
    <property type="project" value="TreeGrafter"/>
</dbReference>
<evidence type="ECO:0000256" key="10">
    <source>
        <dbReference type="ARBA" id="ARBA00023027"/>
    </source>
</evidence>
<dbReference type="InterPro" id="IPR003591">
    <property type="entry name" value="Leu-rich_rpt_typical-subtyp"/>
</dbReference>
<dbReference type="SMART" id="SM00369">
    <property type="entry name" value="LRR_TYP"/>
    <property type="match status" value="5"/>
</dbReference>
<evidence type="ECO:0000313" key="17">
    <source>
        <dbReference type="Proteomes" id="UP000010556"/>
    </source>
</evidence>
<dbReference type="InterPro" id="IPR000157">
    <property type="entry name" value="TIR_dom"/>
</dbReference>
<dbReference type="AlphaFoldDB" id="L5M4P0"/>
<dbReference type="SUPFAM" id="SSF52047">
    <property type="entry name" value="RNI-like"/>
    <property type="match status" value="1"/>
</dbReference>
<dbReference type="PANTHER" id="PTHR24365:SF422">
    <property type="entry name" value="TOLL-LIKE RECEPTOR 6"/>
    <property type="match status" value="1"/>
</dbReference>
<dbReference type="GO" id="GO:0002224">
    <property type="term" value="P:toll-like receptor signaling pathway"/>
    <property type="evidence" value="ECO:0007669"/>
    <property type="project" value="TreeGrafter"/>
</dbReference>
<evidence type="ECO:0000256" key="3">
    <source>
        <dbReference type="ARBA" id="ARBA00022588"/>
    </source>
</evidence>
<organism evidence="16 17">
    <name type="scientific">Myotis davidii</name>
    <name type="common">David's myotis</name>
    <dbReference type="NCBI Taxonomy" id="225400"/>
    <lineage>
        <taxon>Eukaryota</taxon>
        <taxon>Metazoa</taxon>
        <taxon>Chordata</taxon>
        <taxon>Craniata</taxon>
        <taxon>Vertebrata</taxon>
        <taxon>Euteleostomi</taxon>
        <taxon>Mammalia</taxon>
        <taxon>Eutheria</taxon>
        <taxon>Laurasiatheria</taxon>
        <taxon>Chiroptera</taxon>
        <taxon>Yangochiroptera</taxon>
        <taxon>Vespertilionidae</taxon>
        <taxon>Myotis</taxon>
    </lineage>
</organism>
<evidence type="ECO:0000256" key="8">
    <source>
        <dbReference type="ARBA" id="ARBA00022859"/>
    </source>
</evidence>
<keyword evidence="4" id="KW-0433">Leucine-rich repeat</keyword>
<dbReference type="GO" id="GO:0006954">
    <property type="term" value="P:inflammatory response"/>
    <property type="evidence" value="ECO:0007669"/>
    <property type="project" value="UniProtKB-KW"/>
</dbReference>
<gene>
    <name evidence="16" type="ORF">MDA_GLEAN10018651</name>
</gene>
<dbReference type="PRINTS" id="PR00019">
    <property type="entry name" value="LEURICHRPT"/>
</dbReference>
<reference evidence="17" key="1">
    <citation type="journal article" date="2013" name="Science">
        <title>Comparative analysis of bat genomes provides insight into the evolution of flight and immunity.</title>
        <authorList>
            <person name="Zhang G."/>
            <person name="Cowled C."/>
            <person name="Shi Z."/>
            <person name="Huang Z."/>
            <person name="Bishop-Lilly K.A."/>
            <person name="Fang X."/>
            <person name="Wynne J.W."/>
            <person name="Xiong Z."/>
            <person name="Baker M.L."/>
            <person name="Zhao W."/>
            <person name="Tachedjian M."/>
            <person name="Zhu Y."/>
            <person name="Zhou P."/>
            <person name="Jiang X."/>
            <person name="Ng J."/>
            <person name="Yang L."/>
            <person name="Wu L."/>
            <person name="Xiao J."/>
            <person name="Feng Y."/>
            <person name="Chen Y."/>
            <person name="Sun X."/>
            <person name="Zhang Y."/>
            <person name="Marsh G.A."/>
            <person name="Crameri G."/>
            <person name="Broder C.C."/>
            <person name="Frey K.G."/>
            <person name="Wang L.F."/>
            <person name="Wang J."/>
        </authorList>
    </citation>
    <scope>NUCLEOTIDE SEQUENCE [LARGE SCALE GENOMIC DNA]</scope>
</reference>
<evidence type="ECO:0000256" key="6">
    <source>
        <dbReference type="ARBA" id="ARBA00022729"/>
    </source>
</evidence>
<dbReference type="InterPro" id="IPR001611">
    <property type="entry name" value="Leu-rich_rpt"/>
</dbReference>
<evidence type="ECO:0000259" key="15">
    <source>
        <dbReference type="PROSITE" id="PS50104"/>
    </source>
</evidence>
<sequence length="901" mass="103262">MMGIFLNHSSVQNFTRICPDITSEFQMCSSCLVCESKGNMDFISQEQTPKVLIMRGSMEVKANDLSPCRHFNFTVAPAVDHSEEYNITCNLKTGTRTSAMMEEEPTTEKSIDHTCGIMNHSHNCVHISLHLEMDVKRAKQRLPSTQVKVVLSPIPELEVPSPTHQRVYTDLDAYQDALKNSDSPSGDSRFNIMTKDKEPIVRSFHFVCMITLIFGTIIQFSAESEFAVNESNKGLAHVPKGLPPKTIVLDMSQNYISELHLSDISFLSGLRVLRLSHNRLQYLDISIFKFNQDLEYLDLSHNQLQKLSCHAVTSLKHLDLSFNDFDALPICEEFGNLTQLTFLGLSAKHLQQLDLLPVAHLHLTGILLELEGYYVKEHETESLQILNTKTLHLVFHPNNFFSVQANISVSNVGCLQLSNIRLKDENCHVLITFLSELTRGPNLLNITFNHVETTWKCLVRVFQFLWPKPVEYLNIYNATIVEKIDKEDFTYSETSLKGLKIEHITNKVFLFSQTVLYTLLSEMNIMMLTISDTPFIHMLCPQAPSTFKFLNFTQNVFTDSIFQECSTLVRLETLILQKNELKDLFKVGLMTKDMPSLEMLDVSWNSLEYDGRNRNCTWAEHIEVLNLSSNILTDSVFRCLPPRLRVLDLHSNRITSIPENVIRLEVLQELNVASNSLAHLPGCDSFSSLSVLIIDYNSISNPSAHFFQSCQKIRSINAGIRMGGQWTQTRHRARNTSLHELQRTLQFHAFISYSEHDSAWVKNELLPNLEKEDIRICLHERNFVPGKSIVENIINCIEKSYKSIFVLSPNFVQSEWCHYELYFAHHNLFHEGSNNLILILLDPIPQNSIPSKYHKLKALMAQRTYLEWPKEKSKHGLFWANIRAAFNVKLTLTTENNDVKT</sequence>
<dbReference type="GO" id="GO:0045087">
    <property type="term" value="P:innate immune response"/>
    <property type="evidence" value="ECO:0007669"/>
    <property type="project" value="UniProtKB-KW"/>
</dbReference>
<dbReference type="InterPro" id="IPR029374">
    <property type="entry name" value="TMEM156"/>
</dbReference>
<dbReference type="SMART" id="SM00255">
    <property type="entry name" value="TIR"/>
    <property type="match status" value="1"/>
</dbReference>
<evidence type="ECO:0000313" key="16">
    <source>
        <dbReference type="EMBL" id="ELK33594.1"/>
    </source>
</evidence>
<dbReference type="Pfam" id="PF13855">
    <property type="entry name" value="LRR_8"/>
    <property type="match status" value="2"/>
</dbReference>
<dbReference type="GO" id="GO:0071221">
    <property type="term" value="P:cellular response to bacterial lipopeptide"/>
    <property type="evidence" value="ECO:0007669"/>
    <property type="project" value="TreeGrafter"/>
</dbReference>
<dbReference type="PROSITE" id="PS51450">
    <property type="entry name" value="LRR"/>
    <property type="match status" value="2"/>
</dbReference>
<dbReference type="EMBL" id="KB104013">
    <property type="protein sequence ID" value="ELK33594.1"/>
    <property type="molecule type" value="Genomic_DNA"/>
</dbReference>
<keyword evidence="9" id="KW-1133">Transmembrane helix</keyword>
<dbReference type="InterPro" id="IPR035897">
    <property type="entry name" value="Toll_tir_struct_dom_sf"/>
</dbReference>
<keyword evidence="17" id="KW-1185">Reference proteome</keyword>
<dbReference type="InterPro" id="IPR032675">
    <property type="entry name" value="LRR_dom_sf"/>
</dbReference>
<dbReference type="PANTHER" id="PTHR24365">
    <property type="entry name" value="TOLL-LIKE RECEPTOR"/>
    <property type="match status" value="1"/>
</dbReference>
<keyword evidence="6" id="KW-0732">Signal</keyword>
<evidence type="ECO:0000256" key="9">
    <source>
        <dbReference type="ARBA" id="ARBA00022989"/>
    </source>
</evidence>
<dbReference type="Pfam" id="PF15106">
    <property type="entry name" value="TMEM156"/>
    <property type="match status" value="1"/>
</dbReference>
<keyword evidence="5" id="KW-0812">Transmembrane</keyword>
<keyword evidence="12 16" id="KW-0675">Receptor</keyword>
<evidence type="ECO:0000256" key="4">
    <source>
        <dbReference type="ARBA" id="ARBA00022614"/>
    </source>
</evidence>
<comment type="subcellular location">
    <subcellularLocation>
        <location evidence="1">Membrane</location>
        <topology evidence="1">Single-pass type I membrane protein</topology>
    </subcellularLocation>
</comment>
<dbReference type="Pfam" id="PF01582">
    <property type="entry name" value="TIR"/>
    <property type="match status" value="1"/>
</dbReference>
<accession>L5M4P0</accession>
<dbReference type="Gene3D" id="3.40.50.10140">
    <property type="entry name" value="Toll/interleukin-1 receptor homology (TIR) domain"/>
    <property type="match status" value="1"/>
</dbReference>
<keyword evidence="13" id="KW-0325">Glycoprotein</keyword>
<dbReference type="PRINTS" id="PR01537">
    <property type="entry name" value="INTRLKN1R1F"/>
</dbReference>
<proteinExistence type="inferred from homology"/>
<dbReference type="GO" id="GO:0035663">
    <property type="term" value="F:Toll-like receptor 2 binding"/>
    <property type="evidence" value="ECO:0007669"/>
    <property type="project" value="TreeGrafter"/>
</dbReference>
<evidence type="ECO:0000256" key="5">
    <source>
        <dbReference type="ARBA" id="ARBA00022692"/>
    </source>
</evidence>
<keyword evidence="14" id="KW-0395">Inflammatory response</keyword>